<keyword evidence="2" id="KW-1185">Reference proteome</keyword>
<proteinExistence type="predicted"/>
<dbReference type="AlphaFoldDB" id="A0A3Q2CEN1"/>
<reference evidence="1" key="2">
    <citation type="submission" date="2025-09" db="UniProtKB">
        <authorList>
            <consortium name="Ensembl"/>
        </authorList>
    </citation>
    <scope>IDENTIFICATION</scope>
</reference>
<dbReference type="GeneTree" id="ENSGT01150000287402"/>
<evidence type="ECO:0008006" key="3">
    <source>
        <dbReference type="Google" id="ProtNLM"/>
    </source>
</evidence>
<dbReference type="STRING" id="28743.ENSCVAP00000003489"/>
<evidence type="ECO:0000313" key="1">
    <source>
        <dbReference type="Ensembl" id="ENSCVAP00000003489.1"/>
    </source>
</evidence>
<sequence length="88" mass="10342">LGKRIMIYQVVVTRLDGQRITIDLCDTEEQMKRMTVGQLKEKIVEKLAWRPGKPNKPETKHLNNSLLTLYKVINTCKKINYRHAIKIH</sequence>
<reference evidence="1" key="1">
    <citation type="submission" date="2025-08" db="UniProtKB">
        <authorList>
            <consortium name="Ensembl"/>
        </authorList>
    </citation>
    <scope>IDENTIFICATION</scope>
</reference>
<name>A0A3Q2CEN1_CYPVA</name>
<evidence type="ECO:0000313" key="2">
    <source>
        <dbReference type="Proteomes" id="UP000265020"/>
    </source>
</evidence>
<accession>A0A3Q2CEN1</accession>
<organism evidence="1 2">
    <name type="scientific">Cyprinodon variegatus</name>
    <name type="common">Sheepshead minnow</name>
    <dbReference type="NCBI Taxonomy" id="28743"/>
    <lineage>
        <taxon>Eukaryota</taxon>
        <taxon>Metazoa</taxon>
        <taxon>Chordata</taxon>
        <taxon>Craniata</taxon>
        <taxon>Vertebrata</taxon>
        <taxon>Euteleostomi</taxon>
        <taxon>Actinopterygii</taxon>
        <taxon>Neopterygii</taxon>
        <taxon>Teleostei</taxon>
        <taxon>Neoteleostei</taxon>
        <taxon>Acanthomorphata</taxon>
        <taxon>Ovalentaria</taxon>
        <taxon>Atherinomorphae</taxon>
        <taxon>Cyprinodontiformes</taxon>
        <taxon>Cyprinodontidae</taxon>
        <taxon>Cyprinodon</taxon>
    </lineage>
</organism>
<dbReference type="Ensembl" id="ENSCVAT00000009951.1">
    <property type="protein sequence ID" value="ENSCVAP00000003489.1"/>
    <property type="gene ID" value="ENSCVAG00000004680.1"/>
</dbReference>
<protein>
    <recommendedName>
        <fullName evidence="3">Ubiquitin-like domain-containing protein</fullName>
    </recommendedName>
</protein>
<dbReference type="Proteomes" id="UP000265020">
    <property type="component" value="Unassembled WGS sequence"/>
</dbReference>